<dbReference type="Proteomes" id="UP000594263">
    <property type="component" value="Unplaced"/>
</dbReference>
<dbReference type="EnsemblPlants" id="Kaladp0059s0065.1.v1.1">
    <property type="protein sequence ID" value="Kaladp0059s0065.1.v1.1.CDS.1"/>
    <property type="gene ID" value="Kaladp0059s0065.v1.1"/>
</dbReference>
<evidence type="ECO:0000313" key="5">
    <source>
        <dbReference type="EnsemblPlants" id="Kaladp0059s0065.1.v1.1.CDS.1"/>
    </source>
</evidence>
<evidence type="ECO:0000256" key="2">
    <source>
        <dbReference type="PROSITE-ProRule" id="PRU00285"/>
    </source>
</evidence>
<dbReference type="Gramene" id="Kaladp0059s0065.1.v1.1">
    <property type="protein sequence ID" value="Kaladp0059s0065.1.v1.1.CDS.1"/>
    <property type="gene ID" value="Kaladp0059s0065.v1.1"/>
</dbReference>
<dbReference type="Pfam" id="PF00011">
    <property type="entry name" value="HSP20"/>
    <property type="match status" value="1"/>
</dbReference>
<dbReference type="InterPro" id="IPR002068">
    <property type="entry name" value="A-crystallin/Hsp20_dom"/>
</dbReference>
<dbReference type="SUPFAM" id="SSF49764">
    <property type="entry name" value="HSP20-like chaperones"/>
    <property type="match status" value="1"/>
</dbReference>
<protein>
    <recommendedName>
        <fullName evidence="4">SHSP domain-containing protein</fullName>
    </recommendedName>
</protein>
<feature type="domain" description="SHSP" evidence="4">
    <location>
        <begin position="37"/>
        <end position="149"/>
    </location>
</feature>
<keyword evidence="6" id="KW-1185">Reference proteome</keyword>
<keyword evidence="1" id="KW-0346">Stress response</keyword>
<evidence type="ECO:0000256" key="3">
    <source>
        <dbReference type="RuleBase" id="RU003616"/>
    </source>
</evidence>
<dbReference type="InterPro" id="IPR031107">
    <property type="entry name" value="Small_HSP"/>
</dbReference>
<evidence type="ECO:0000256" key="1">
    <source>
        <dbReference type="ARBA" id="ARBA00023016"/>
    </source>
</evidence>
<dbReference type="InterPro" id="IPR008978">
    <property type="entry name" value="HSP20-like_chaperone"/>
</dbReference>
<comment type="similarity">
    <text evidence="2 3">Belongs to the small heat shock protein (HSP20) family.</text>
</comment>
<dbReference type="PROSITE" id="PS01031">
    <property type="entry name" value="SHSP"/>
    <property type="match status" value="1"/>
</dbReference>
<dbReference type="AlphaFoldDB" id="A0A7N0UAH7"/>
<dbReference type="PANTHER" id="PTHR11527">
    <property type="entry name" value="HEAT-SHOCK PROTEIN 20 FAMILY MEMBER"/>
    <property type="match status" value="1"/>
</dbReference>
<organism evidence="5 6">
    <name type="scientific">Kalanchoe fedtschenkoi</name>
    <name type="common">Lavender scallops</name>
    <name type="synonym">South American air plant</name>
    <dbReference type="NCBI Taxonomy" id="63787"/>
    <lineage>
        <taxon>Eukaryota</taxon>
        <taxon>Viridiplantae</taxon>
        <taxon>Streptophyta</taxon>
        <taxon>Embryophyta</taxon>
        <taxon>Tracheophyta</taxon>
        <taxon>Spermatophyta</taxon>
        <taxon>Magnoliopsida</taxon>
        <taxon>eudicotyledons</taxon>
        <taxon>Gunneridae</taxon>
        <taxon>Pentapetalae</taxon>
        <taxon>Saxifragales</taxon>
        <taxon>Crassulaceae</taxon>
        <taxon>Kalanchoe</taxon>
    </lineage>
</organism>
<sequence length="149" mass="16846">MATARNPYDPVYSNAYDARSYDFLVGYPFGEYTDQQATKLPGRFNVDWLETASQHIITAEVPGMNKEDIKVQVEDGQALEISYERIRKKTEEADKWHRSECLSGKCMRKFALPDNAAADQVNARLENGLLIVMMGKKVNDKIKPVEIAG</sequence>
<name>A0A7N0UAH7_KALFE</name>
<evidence type="ECO:0000259" key="4">
    <source>
        <dbReference type="PROSITE" id="PS01031"/>
    </source>
</evidence>
<accession>A0A7N0UAH7</accession>
<proteinExistence type="inferred from homology"/>
<evidence type="ECO:0000313" key="6">
    <source>
        <dbReference type="Proteomes" id="UP000594263"/>
    </source>
</evidence>
<dbReference type="Gene3D" id="2.60.40.790">
    <property type="match status" value="1"/>
</dbReference>
<reference evidence="5" key="1">
    <citation type="submission" date="2021-01" db="UniProtKB">
        <authorList>
            <consortium name="EnsemblPlants"/>
        </authorList>
    </citation>
    <scope>IDENTIFICATION</scope>
</reference>